<dbReference type="InterPro" id="IPR032716">
    <property type="entry name" value="ACC_epsilon"/>
</dbReference>
<dbReference type="GO" id="GO:0004658">
    <property type="term" value="F:propionyl-CoA carboxylase activity"/>
    <property type="evidence" value="ECO:0007669"/>
    <property type="project" value="InterPro"/>
</dbReference>
<keyword evidence="2" id="KW-1185">Reference proteome</keyword>
<reference evidence="2" key="1">
    <citation type="submission" date="2016-10" db="EMBL/GenBank/DDBJ databases">
        <authorList>
            <person name="Varghese N."/>
        </authorList>
    </citation>
    <scope>NUCLEOTIDE SEQUENCE [LARGE SCALE GENOMIC DNA]</scope>
    <source>
        <strain evidence="2">DSM 45096 / BCRC 16803 / CGMCC 4.1857 / CIP 109030 / JCM 12277 / KCTC 19219 / NBRC 100920 / 33214</strain>
    </source>
</reference>
<dbReference type="GO" id="GO:0003989">
    <property type="term" value="F:acetyl-CoA carboxylase activity"/>
    <property type="evidence" value="ECO:0007669"/>
    <property type="project" value="InterPro"/>
</dbReference>
<evidence type="ECO:0000313" key="2">
    <source>
        <dbReference type="Proteomes" id="UP000183015"/>
    </source>
</evidence>
<dbReference type="EMBL" id="FOAZ01000004">
    <property type="protein sequence ID" value="SEK86808.1"/>
    <property type="molecule type" value="Genomic_DNA"/>
</dbReference>
<evidence type="ECO:0000313" key="1">
    <source>
        <dbReference type="EMBL" id="SEK86808.1"/>
    </source>
</evidence>
<sequence length="79" mass="8349">MEATNEAPTPVVLRVVHGRPTAEELAVVTAVLLARAAAAADARTATVLSLISRSDQAGWRRLERAGGFEGPRSWQRAAA</sequence>
<dbReference type="STRING" id="235985.SAMN05414137_10473"/>
<dbReference type="Pfam" id="PF13822">
    <property type="entry name" value="ACC_epsilon"/>
    <property type="match status" value="1"/>
</dbReference>
<dbReference type="RefSeq" id="WP_042441849.1">
    <property type="nucleotide sequence ID" value="NZ_BBPN01000001.1"/>
</dbReference>
<proteinExistence type="predicted"/>
<accession>A0A1H7KJ46</accession>
<dbReference type="AlphaFoldDB" id="A0A1H7KJ46"/>
<name>A0A1H7KJ46_STRJI</name>
<protein>
    <submittedName>
        <fullName evidence="1">Acyl-CoA carboxylase epsilon subunit</fullName>
    </submittedName>
</protein>
<gene>
    <name evidence="1" type="ORF">SAMN05414137_10473</name>
</gene>
<dbReference type="Proteomes" id="UP000183015">
    <property type="component" value="Unassembled WGS sequence"/>
</dbReference>
<organism evidence="1 2">
    <name type="scientific">Streptacidiphilus jiangxiensis</name>
    <dbReference type="NCBI Taxonomy" id="235985"/>
    <lineage>
        <taxon>Bacteria</taxon>
        <taxon>Bacillati</taxon>
        <taxon>Actinomycetota</taxon>
        <taxon>Actinomycetes</taxon>
        <taxon>Kitasatosporales</taxon>
        <taxon>Streptomycetaceae</taxon>
        <taxon>Streptacidiphilus</taxon>
    </lineage>
</organism>